<feature type="binding site" evidence="15">
    <location>
        <position position="10"/>
    </location>
    <ligand>
        <name>Mg(2+)</name>
        <dbReference type="ChEBI" id="CHEBI:18420"/>
        <label>1</label>
    </ligand>
</feature>
<dbReference type="Pfam" id="PF08411">
    <property type="entry name" value="ExoI_SH3"/>
    <property type="match status" value="1"/>
</dbReference>
<keyword evidence="7 18" id="KW-0378">Hydrolase</keyword>
<dbReference type="PROSITE" id="PS51785">
    <property type="entry name" value="EXOI_C"/>
    <property type="match status" value="1"/>
</dbReference>
<dbReference type="SUPFAM" id="SSF53098">
    <property type="entry name" value="Ribonuclease H-like"/>
    <property type="match status" value="1"/>
</dbReference>
<keyword evidence="6" id="KW-0227">DNA damage</keyword>
<dbReference type="SMART" id="SM00479">
    <property type="entry name" value="EXOIII"/>
    <property type="match status" value="1"/>
</dbReference>
<evidence type="ECO:0000256" key="7">
    <source>
        <dbReference type="ARBA" id="ARBA00022801"/>
    </source>
</evidence>
<dbReference type="InterPro" id="IPR038649">
    <property type="entry name" value="EXOI_SH3_sf"/>
</dbReference>
<evidence type="ECO:0000313" key="18">
    <source>
        <dbReference type="EMBL" id="MSU05198.1"/>
    </source>
</evidence>
<comment type="catalytic activity">
    <reaction evidence="1">
        <text>Exonucleolytic cleavage in the 3'- to 5'-direction to yield nucleoside 5'-phosphates.</text>
        <dbReference type="EC" id="3.1.11.1"/>
    </reaction>
</comment>
<comment type="cofactor">
    <cofactor evidence="15">
        <name>Mg(2+)</name>
        <dbReference type="ChEBI" id="CHEBI:18420"/>
    </cofactor>
    <text evidence="15">Binds 2 Mg(2+) ions per monomer.</text>
</comment>
<dbReference type="GO" id="GO:0003677">
    <property type="term" value="F:DNA binding"/>
    <property type="evidence" value="ECO:0007669"/>
    <property type="project" value="UniProtKB-KW"/>
</dbReference>
<dbReference type="Gene3D" id="3.30.1520.20">
    <property type="entry name" value="Exonuclease ExoI, domain 2"/>
    <property type="match status" value="1"/>
</dbReference>
<evidence type="ECO:0000256" key="11">
    <source>
        <dbReference type="ARBA" id="ARBA00023204"/>
    </source>
</evidence>
<evidence type="ECO:0000256" key="3">
    <source>
        <dbReference type="ARBA" id="ARBA00019900"/>
    </source>
</evidence>
<evidence type="ECO:0000256" key="6">
    <source>
        <dbReference type="ARBA" id="ARBA00022763"/>
    </source>
</evidence>
<name>A0A7X2TQR8_9SPIO</name>
<dbReference type="GO" id="GO:0008310">
    <property type="term" value="F:single-stranded DNA 3'-5' DNA exonuclease activity"/>
    <property type="evidence" value="ECO:0007669"/>
    <property type="project" value="UniProtKB-EC"/>
</dbReference>
<evidence type="ECO:0000256" key="12">
    <source>
        <dbReference type="ARBA" id="ARBA00031220"/>
    </source>
</evidence>
<evidence type="ECO:0000256" key="5">
    <source>
        <dbReference type="ARBA" id="ARBA00022723"/>
    </source>
</evidence>
<feature type="binding site" evidence="14">
    <location>
        <position position="161"/>
    </location>
    <ligand>
        <name>substrate</name>
    </ligand>
</feature>
<evidence type="ECO:0000259" key="17">
    <source>
        <dbReference type="PROSITE" id="PS51785"/>
    </source>
</evidence>
<dbReference type="Pfam" id="PF00929">
    <property type="entry name" value="RNase_T"/>
    <property type="match status" value="1"/>
</dbReference>
<evidence type="ECO:0000256" key="13">
    <source>
        <dbReference type="ARBA" id="ARBA00046792"/>
    </source>
</evidence>
<accession>A0A7X2TQR8</accession>
<dbReference type="InterPro" id="IPR013520">
    <property type="entry name" value="Ribonucl_H"/>
</dbReference>
<evidence type="ECO:0000313" key="19">
    <source>
        <dbReference type="Proteomes" id="UP000460549"/>
    </source>
</evidence>
<dbReference type="Pfam" id="PF26016">
    <property type="entry name" value="ExoI_C"/>
    <property type="match status" value="1"/>
</dbReference>
<dbReference type="CDD" id="cd06138">
    <property type="entry name" value="ExoI_N"/>
    <property type="match status" value="1"/>
</dbReference>
<protein>
    <recommendedName>
        <fullName evidence="3">Exodeoxyribonuclease I</fullName>
        <ecNumber evidence="2">3.1.11.1</ecNumber>
    </recommendedName>
    <alternativeName>
        <fullName evidence="12">DNA deoxyribophosphodiesterase</fullName>
    </alternativeName>
</protein>
<dbReference type="InterPro" id="IPR058561">
    <property type="entry name" value="Exonuc_1_C"/>
</dbReference>
<feature type="domain" description="ExoI SH3-like" evidence="16">
    <location>
        <begin position="198"/>
        <end position="336"/>
    </location>
</feature>
<dbReference type="Gene3D" id="3.30.420.10">
    <property type="entry name" value="Ribonuclease H-like superfamily/Ribonuclease H"/>
    <property type="match status" value="1"/>
</dbReference>
<organism evidence="18 19">
    <name type="scientific">Bullifex porci</name>
    <dbReference type="NCBI Taxonomy" id="2606638"/>
    <lineage>
        <taxon>Bacteria</taxon>
        <taxon>Pseudomonadati</taxon>
        <taxon>Spirochaetota</taxon>
        <taxon>Spirochaetia</taxon>
        <taxon>Spirochaetales</taxon>
        <taxon>Spirochaetaceae</taxon>
        <taxon>Bullifex</taxon>
    </lineage>
</organism>
<dbReference type="AlphaFoldDB" id="A0A7X2TQR8"/>
<evidence type="ECO:0000259" key="16">
    <source>
        <dbReference type="PROSITE" id="PS51784"/>
    </source>
</evidence>
<feature type="binding site" evidence="15">
    <location>
        <position position="12"/>
    </location>
    <ligand>
        <name>Mg(2+)</name>
        <dbReference type="ChEBI" id="CHEBI:18420"/>
        <label>2</label>
    </ligand>
</feature>
<keyword evidence="10" id="KW-0238">DNA-binding</keyword>
<feature type="domain" description="ExoI C-terminal" evidence="17">
    <location>
        <begin position="338"/>
        <end position="460"/>
    </location>
</feature>
<dbReference type="InterPro" id="IPR023607">
    <property type="entry name" value="Exodeoxyribonuclease_I"/>
</dbReference>
<keyword evidence="9 15" id="KW-0460">Magnesium</keyword>
<sequence length="465" mass="53406">MNKSSIFWYDLETFGTNPQVDRIAQMAGIRTDLDLNIISEEMIIYQKPTPDYLPSIDACLLTGITPQIAMEKGSDEVEFLNKILKEFMVPNTTVAGFNSINFDDEFIRNDLYKNLFDPYRREYINGCSRWDIINLVRACHDLAPEGINFNHKTEKGNTSFKLVHLTEDNNIEQVGAHDAMVDVYATINVAKLIKKKQPGLFDYYFKNHYKNEEKKLIDIADHTPLILTSVNFTTPLGSTRPIAPLFIKDNTVYAFDLTKDATALQEANENEISTLDGIVRFAINKAPFIAPFNVLKKDNRAQRLGISIETAERNLAIIRKDSSIAKKFALSNQEFIKKDSDPDLLLYDDTFTSKRDTLNLAIIQNTKPSDKLFKNLIFDQPKYHELLFRQVGRNWPQFLTDEQKALWKNFCSSRLLQPLSTGIDYFTYMRNIEEKLNSKSVTGKEKLILLALKQYGEAIYSYAFT</sequence>
<feature type="binding site" evidence="15">
    <location>
        <position position="182"/>
    </location>
    <ligand>
        <name>Mg(2+)</name>
        <dbReference type="ChEBI" id="CHEBI:18420"/>
        <label>2</label>
    </ligand>
</feature>
<dbReference type="FunFam" id="3.30.420.10:FF:000033">
    <property type="entry name" value="Exodeoxyribonuclease I"/>
    <property type="match status" value="1"/>
</dbReference>
<evidence type="ECO:0000256" key="10">
    <source>
        <dbReference type="ARBA" id="ARBA00023125"/>
    </source>
</evidence>
<dbReference type="InterPro" id="IPR036397">
    <property type="entry name" value="RNaseH_sf"/>
</dbReference>
<evidence type="ECO:0000256" key="8">
    <source>
        <dbReference type="ARBA" id="ARBA00022839"/>
    </source>
</evidence>
<dbReference type="EC" id="3.1.11.1" evidence="2"/>
<evidence type="ECO:0000256" key="14">
    <source>
        <dbReference type="PIRSR" id="PIRSR000977-1"/>
    </source>
</evidence>
<dbReference type="InterPro" id="IPR013620">
    <property type="entry name" value="Exonuc_1_SH3"/>
</dbReference>
<dbReference type="EMBL" id="VUNN01000001">
    <property type="protein sequence ID" value="MSU05198.1"/>
    <property type="molecule type" value="Genomic_DNA"/>
</dbReference>
<evidence type="ECO:0000256" key="15">
    <source>
        <dbReference type="PIRSR" id="PIRSR000977-2"/>
    </source>
</evidence>
<evidence type="ECO:0000256" key="9">
    <source>
        <dbReference type="ARBA" id="ARBA00022842"/>
    </source>
</evidence>
<dbReference type="PIRSF" id="PIRSF000977">
    <property type="entry name" value="Exodeoxyribonuclease_I"/>
    <property type="match status" value="1"/>
</dbReference>
<reference evidence="18 19" key="1">
    <citation type="submission" date="2019-08" db="EMBL/GenBank/DDBJ databases">
        <title>In-depth cultivation of the pig gut microbiome towards novel bacterial diversity and tailored functional studies.</title>
        <authorList>
            <person name="Wylensek D."/>
            <person name="Hitch T.C.A."/>
            <person name="Clavel T."/>
        </authorList>
    </citation>
    <scope>NUCLEOTIDE SEQUENCE [LARGE SCALE GENOMIC DNA]</scope>
    <source>
        <strain evidence="18 19">NM-380-WT-3C1</strain>
    </source>
</reference>
<dbReference type="InterPro" id="IPR012337">
    <property type="entry name" value="RNaseH-like_sf"/>
</dbReference>
<comment type="subunit">
    <text evidence="13">Monomer. Interacts with ssb (via C-terminus); this interaction stimulates the exonuclease activity by recruiting the enzyme to its substrate.</text>
</comment>
<comment type="caution">
    <text evidence="18">The sequence shown here is derived from an EMBL/GenBank/DDBJ whole genome shotgun (WGS) entry which is preliminary data.</text>
</comment>
<keyword evidence="11" id="KW-0234">DNA repair</keyword>
<evidence type="ECO:0000256" key="4">
    <source>
        <dbReference type="ARBA" id="ARBA00022722"/>
    </source>
</evidence>
<keyword evidence="5 15" id="KW-0479">Metal-binding</keyword>
<dbReference type="NCBIfam" id="NF008746">
    <property type="entry name" value="PRK11779.1"/>
    <property type="match status" value="1"/>
</dbReference>
<feature type="binding site" evidence="14">
    <location>
        <position position="12"/>
    </location>
    <ligand>
        <name>substrate</name>
    </ligand>
</feature>
<keyword evidence="4" id="KW-0540">Nuclease</keyword>
<gene>
    <name evidence="18" type="primary">sbcB</name>
    <name evidence="18" type="ORF">FYJ80_00155</name>
</gene>
<evidence type="ECO:0000256" key="2">
    <source>
        <dbReference type="ARBA" id="ARBA00012108"/>
    </source>
</evidence>
<keyword evidence="19" id="KW-1185">Reference proteome</keyword>
<dbReference type="GO" id="GO:0046872">
    <property type="term" value="F:metal ion binding"/>
    <property type="evidence" value="ECO:0007669"/>
    <property type="project" value="UniProtKB-KW"/>
</dbReference>
<dbReference type="RefSeq" id="WP_154424101.1">
    <property type="nucleotide sequence ID" value="NZ_VUNN01000001.1"/>
</dbReference>
<dbReference type="Gene3D" id="1.20.1280.70">
    <property type="entry name" value="Exonuclease ExoI, domain 3"/>
    <property type="match status" value="1"/>
</dbReference>
<proteinExistence type="predicted"/>
<dbReference type="InterPro" id="IPR034747">
    <property type="entry name" value="EXOI_SH3"/>
</dbReference>
<evidence type="ECO:0000256" key="1">
    <source>
        <dbReference type="ARBA" id="ARBA00000563"/>
    </source>
</evidence>
<dbReference type="Proteomes" id="UP000460549">
    <property type="component" value="Unassembled WGS sequence"/>
</dbReference>
<dbReference type="GO" id="GO:0006281">
    <property type="term" value="P:DNA repair"/>
    <property type="evidence" value="ECO:0007669"/>
    <property type="project" value="UniProtKB-KW"/>
</dbReference>
<keyword evidence="8" id="KW-0269">Exonuclease</keyword>
<dbReference type="PROSITE" id="PS51784">
    <property type="entry name" value="EXOI_SH3"/>
    <property type="match status" value="1"/>
</dbReference>